<keyword evidence="1" id="KW-1133">Transmembrane helix</keyword>
<dbReference type="InterPro" id="IPR021333">
    <property type="entry name" value="DUF2946"/>
</dbReference>
<evidence type="ECO:0008006" key="4">
    <source>
        <dbReference type="Google" id="ProtNLM"/>
    </source>
</evidence>
<keyword evidence="3" id="KW-1185">Reference proteome</keyword>
<dbReference type="Proteomes" id="UP000319931">
    <property type="component" value="Unassembled WGS sequence"/>
</dbReference>
<name>A0A502FIW7_9SPHN</name>
<proteinExistence type="predicted"/>
<accession>A0A502FIW7</accession>
<gene>
    <name evidence="2" type="ORF">EAH76_18460</name>
</gene>
<comment type="caution">
    <text evidence="2">The sequence shown here is derived from an EMBL/GenBank/DDBJ whole genome shotgun (WGS) entry which is preliminary data.</text>
</comment>
<evidence type="ECO:0000256" key="1">
    <source>
        <dbReference type="SAM" id="Phobius"/>
    </source>
</evidence>
<sequence length="136" mass="14076">MQAVRHLIAQRNFAVLICAAALLLKLLVPAGYMVASDHGRLAIIICSGTMPSPMTMAMPGTHGDMTDPGAPKDHGKAEMPCAFAGLSAAMMAAVDPILLAGLVAFVMAIGLAGAVLPTRSDPAYLRPPLRGPPPHR</sequence>
<evidence type="ECO:0000313" key="2">
    <source>
        <dbReference type="EMBL" id="TPG49334.1"/>
    </source>
</evidence>
<dbReference type="EMBL" id="RCZC01000007">
    <property type="protein sequence ID" value="TPG49334.1"/>
    <property type="molecule type" value="Genomic_DNA"/>
</dbReference>
<dbReference type="RefSeq" id="WP_140851759.1">
    <property type="nucleotide sequence ID" value="NZ_RCZC01000007.1"/>
</dbReference>
<organism evidence="2 3">
    <name type="scientific">Sphingomonas glacialis</name>
    <dbReference type="NCBI Taxonomy" id="658225"/>
    <lineage>
        <taxon>Bacteria</taxon>
        <taxon>Pseudomonadati</taxon>
        <taxon>Pseudomonadota</taxon>
        <taxon>Alphaproteobacteria</taxon>
        <taxon>Sphingomonadales</taxon>
        <taxon>Sphingomonadaceae</taxon>
        <taxon>Sphingomonas</taxon>
    </lineage>
</organism>
<reference evidence="2 3" key="1">
    <citation type="journal article" date="2019" name="Environ. Microbiol.">
        <title>Species interactions and distinct microbial communities in high Arctic permafrost affected cryosols are associated with the CH4 and CO2 gas fluxes.</title>
        <authorList>
            <person name="Altshuler I."/>
            <person name="Hamel J."/>
            <person name="Turney S."/>
            <person name="Magnuson E."/>
            <person name="Levesque R."/>
            <person name="Greer C."/>
            <person name="Whyte L.G."/>
        </authorList>
    </citation>
    <scope>NUCLEOTIDE SEQUENCE [LARGE SCALE GENOMIC DNA]</scope>
    <source>
        <strain evidence="2 3">E6.1</strain>
    </source>
</reference>
<dbReference type="Pfam" id="PF11162">
    <property type="entry name" value="DUF2946"/>
    <property type="match status" value="1"/>
</dbReference>
<keyword evidence="1" id="KW-0812">Transmembrane</keyword>
<dbReference type="AlphaFoldDB" id="A0A502FIW7"/>
<feature type="transmembrane region" description="Helical" evidence="1">
    <location>
        <begin position="97"/>
        <end position="116"/>
    </location>
</feature>
<dbReference type="OrthoDB" id="7478750at2"/>
<evidence type="ECO:0000313" key="3">
    <source>
        <dbReference type="Proteomes" id="UP000319931"/>
    </source>
</evidence>
<protein>
    <recommendedName>
        <fullName evidence="4">DUF2946 domain-containing protein</fullName>
    </recommendedName>
</protein>
<keyword evidence="1" id="KW-0472">Membrane</keyword>